<dbReference type="EMBL" id="FMXQ01000005">
    <property type="protein sequence ID" value="SDB36959.1"/>
    <property type="molecule type" value="Genomic_DNA"/>
</dbReference>
<organism evidence="1 2">
    <name type="scientific">Bauldia litoralis</name>
    <dbReference type="NCBI Taxonomy" id="665467"/>
    <lineage>
        <taxon>Bacteria</taxon>
        <taxon>Pseudomonadati</taxon>
        <taxon>Pseudomonadota</taxon>
        <taxon>Alphaproteobacteria</taxon>
        <taxon>Hyphomicrobiales</taxon>
        <taxon>Kaistiaceae</taxon>
        <taxon>Bauldia</taxon>
    </lineage>
</organism>
<dbReference type="RefSeq" id="WP_090877064.1">
    <property type="nucleotide sequence ID" value="NZ_FMXQ01000005.1"/>
</dbReference>
<reference evidence="1 2" key="1">
    <citation type="submission" date="2016-10" db="EMBL/GenBank/DDBJ databases">
        <authorList>
            <person name="de Groot N.N."/>
        </authorList>
    </citation>
    <scope>NUCLEOTIDE SEQUENCE [LARGE SCALE GENOMIC DNA]</scope>
    <source>
        <strain evidence="1 2">ATCC 35022</strain>
    </source>
</reference>
<dbReference type="Pfam" id="PF13578">
    <property type="entry name" value="Methyltransf_24"/>
    <property type="match status" value="1"/>
</dbReference>
<evidence type="ECO:0000313" key="1">
    <source>
        <dbReference type="EMBL" id="SDB36959.1"/>
    </source>
</evidence>
<protein>
    <submittedName>
        <fullName evidence="1">Methyltransferase domain-containing protein</fullName>
    </submittedName>
</protein>
<dbReference type="Gene3D" id="3.40.50.150">
    <property type="entry name" value="Vaccinia Virus protein VP39"/>
    <property type="match status" value="1"/>
</dbReference>
<dbReference type="OrthoDB" id="5764702at2"/>
<accession>A0A1G6CVQ2</accession>
<dbReference type="InterPro" id="IPR029063">
    <property type="entry name" value="SAM-dependent_MTases_sf"/>
</dbReference>
<proteinExistence type="predicted"/>
<evidence type="ECO:0000313" key="2">
    <source>
        <dbReference type="Proteomes" id="UP000199071"/>
    </source>
</evidence>
<keyword evidence="2" id="KW-1185">Reference proteome</keyword>
<keyword evidence="1" id="KW-0489">Methyltransferase</keyword>
<dbReference type="AlphaFoldDB" id="A0A1G6CVQ2"/>
<name>A0A1G6CVQ2_9HYPH</name>
<dbReference type="SUPFAM" id="SSF53335">
    <property type="entry name" value="S-adenosyl-L-methionine-dependent methyltransferases"/>
    <property type="match status" value="1"/>
</dbReference>
<dbReference type="GO" id="GO:0008168">
    <property type="term" value="F:methyltransferase activity"/>
    <property type="evidence" value="ECO:0007669"/>
    <property type="project" value="UniProtKB-KW"/>
</dbReference>
<keyword evidence="1" id="KW-0808">Transferase</keyword>
<dbReference type="STRING" id="665467.SAMN02982931_02814"/>
<dbReference type="Proteomes" id="UP000199071">
    <property type="component" value="Unassembled WGS sequence"/>
</dbReference>
<gene>
    <name evidence="1" type="ORF">SAMN02982931_02814</name>
</gene>
<sequence length="209" mass="23579">MASDLPYPLALRREHVQGARLYATRDDALESLPAGGHVAEIGVAYGDFSERLCGVLAPKLFDAFDLFQLHKVEVIWGRPLIETFQGRSHRAFYEERCADRIAAGRMRLFEGDSSALMARSCPDQFYDVIYIDGAHSYDGVRRDTEAALAKIKRHGYLIFNDYIMADLTGNSPYGVVQVVNELCVSSDWRVHYLALQASMFCDNCLVRRC</sequence>
<dbReference type="GO" id="GO:0032259">
    <property type="term" value="P:methylation"/>
    <property type="evidence" value="ECO:0007669"/>
    <property type="project" value="UniProtKB-KW"/>
</dbReference>